<dbReference type="GO" id="GO:0000813">
    <property type="term" value="C:ESCRT I complex"/>
    <property type="evidence" value="ECO:0007669"/>
    <property type="project" value="InterPro"/>
</dbReference>
<name>A0AAV5F3Q8_ELECO</name>
<proteinExistence type="predicted"/>
<sequence>MDYDFRGRSGSGSYGAPPGAAAGGGPALYPRVGQPSHGGVGSTGSPRAPPYNHGPPAPGSSAPIATPLAPISSSSSSNYLLSLLNICLLARPASSGDPVVDKYVAMGLGREAVSFAVKEFVKSYNILHEMGFTSPNVPELLAIHDNDPDKVIQRLLSSPS</sequence>
<organism evidence="2 3">
    <name type="scientific">Eleusine coracana subsp. coracana</name>
    <dbReference type="NCBI Taxonomy" id="191504"/>
    <lineage>
        <taxon>Eukaryota</taxon>
        <taxon>Viridiplantae</taxon>
        <taxon>Streptophyta</taxon>
        <taxon>Embryophyta</taxon>
        <taxon>Tracheophyta</taxon>
        <taxon>Spermatophyta</taxon>
        <taxon>Magnoliopsida</taxon>
        <taxon>Liliopsida</taxon>
        <taxon>Poales</taxon>
        <taxon>Poaceae</taxon>
        <taxon>PACMAD clade</taxon>
        <taxon>Chloridoideae</taxon>
        <taxon>Cynodonteae</taxon>
        <taxon>Eleusininae</taxon>
        <taxon>Eleusine</taxon>
    </lineage>
</organism>
<reference evidence="2" key="1">
    <citation type="journal article" date="2018" name="DNA Res.">
        <title>Multiple hybrid de novo genome assembly of finger millet, an orphan allotetraploid crop.</title>
        <authorList>
            <person name="Hatakeyama M."/>
            <person name="Aluri S."/>
            <person name="Balachadran M.T."/>
            <person name="Sivarajan S.R."/>
            <person name="Patrignani A."/>
            <person name="Gruter S."/>
            <person name="Poveda L."/>
            <person name="Shimizu-Inatsugi R."/>
            <person name="Baeten J."/>
            <person name="Francoijs K.J."/>
            <person name="Nataraja K.N."/>
            <person name="Reddy Y.A.N."/>
            <person name="Phadnis S."/>
            <person name="Ravikumar R.L."/>
            <person name="Schlapbach R."/>
            <person name="Sreeman S.M."/>
            <person name="Shimizu K.K."/>
        </authorList>
    </citation>
    <scope>NUCLEOTIDE SEQUENCE</scope>
</reference>
<dbReference type="GO" id="GO:0043130">
    <property type="term" value="F:ubiquitin binding"/>
    <property type="evidence" value="ECO:0007669"/>
    <property type="project" value="InterPro"/>
</dbReference>
<comment type="caution">
    <text evidence="2">The sequence shown here is derived from an EMBL/GenBank/DDBJ whole genome shotgun (WGS) entry which is preliminary data.</text>
</comment>
<dbReference type="EMBL" id="BQKI01000081">
    <property type="protein sequence ID" value="GJN29585.1"/>
    <property type="molecule type" value="Genomic_DNA"/>
</dbReference>
<evidence type="ECO:0000313" key="3">
    <source>
        <dbReference type="Proteomes" id="UP001054889"/>
    </source>
</evidence>
<feature type="compositionally biased region" description="Low complexity" evidence="1">
    <location>
        <begin position="59"/>
        <end position="68"/>
    </location>
</feature>
<reference evidence="2" key="2">
    <citation type="submission" date="2021-12" db="EMBL/GenBank/DDBJ databases">
        <title>Resequencing data analysis of finger millet.</title>
        <authorList>
            <person name="Hatakeyama M."/>
            <person name="Aluri S."/>
            <person name="Balachadran M.T."/>
            <person name="Sivarajan S.R."/>
            <person name="Poveda L."/>
            <person name="Shimizu-Inatsugi R."/>
            <person name="Schlapbach R."/>
            <person name="Sreeman S.M."/>
            <person name="Shimizu K.K."/>
        </authorList>
    </citation>
    <scope>NUCLEOTIDE SEQUENCE</scope>
</reference>
<dbReference type="GO" id="GO:0043162">
    <property type="term" value="P:ubiquitin-dependent protein catabolic process via the multivesicular body sorting pathway"/>
    <property type="evidence" value="ECO:0007669"/>
    <property type="project" value="InterPro"/>
</dbReference>
<dbReference type="Proteomes" id="UP001054889">
    <property type="component" value="Unassembled WGS sequence"/>
</dbReference>
<dbReference type="AlphaFoldDB" id="A0AAV5F3Q8"/>
<accession>A0AAV5F3Q8</accession>
<dbReference type="CDD" id="cd14316">
    <property type="entry name" value="UBA2_UBAP1_like"/>
    <property type="match status" value="1"/>
</dbReference>
<evidence type="ECO:0000313" key="2">
    <source>
        <dbReference type="EMBL" id="GJN29585.1"/>
    </source>
</evidence>
<evidence type="ECO:0000256" key="1">
    <source>
        <dbReference type="SAM" id="MobiDB-lite"/>
    </source>
</evidence>
<evidence type="ECO:0008006" key="4">
    <source>
        <dbReference type="Google" id="ProtNLM"/>
    </source>
</evidence>
<protein>
    <recommendedName>
        <fullName evidence="4">UBA domain-containing protein</fullName>
    </recommendedName>
</protein>
<gene>
    <name evidence="2" type="primary">gb17823</name>
    <name evidence="2" type="ORF">PR202_gb17823</name>
</gene>
<keyword evidence="3" id="KW-1185">Reference proteome</keyword>
<dbReference type="PANTHER" id="PTHR15960">
    <property type="entry name" value="LD44032P"/>
    <property type="match status" value="1"/>
</dbReference>
<feature type="compositionally biased region" description="Pro residues" evidence="1">
    <location>
        <begin position="47"/>
        <end position="58"/>
    </location>
</feature>
<feature type="region of interest" description="Disordered" evidence="1">
    <location>
        <begin position="1"/>
        <end position="68"/>
    </location>
</feature>
<dbReference type="InterPro" id="IPR038870">
    <property type="entry name" value="UBAP1"/>
</dbReference>
<dbReference type="PANTHER" id="PTHR15960:SF5">
    <property type="entry name" value="LD44032P"/>
    <property type="match status" value="1"/>
</dbReference>